<accession>A0A9P6IXA7</accession>
<keyword evidence="1" id="KW-0732">Signal</keyword>
<dbReference type="OrthoDB" id="2376661at2759"/>
<comment type="caution">
    <text evidence="2">The sequence shown here is derived from an EMBL/GenBank/DDBJ whole genome shotgun (WGS) entry which is preliminary data.</text>
</comment>
<name>A0A9P6IXA7_MORAP</name>
<dbReference type="Proteomes" id="UP000738359">
    <property type="component" value="Unassembled WGS sequence"/>
</dbReference>
<keyword evidence="3" id="KW-1185">Reference proteome</keyword>
<dbReference type="EMBL" id="JAAAHY010001153">
    <property type="protein sequence ID" value="KAF9952058.1"/>
    <property type="molecule type" value="Genomic_DNA"/>
</dbReference>
<proteinExistence type="predicted"/>
<sequence>MFKSAILLSAFCAQIAFALYAVEIKNTSGSKAFTFKASDNYRYCICVRNTQTGSIEGKNGGNIKIFTSSDCTGSFQTVGSNQKVSNTQWVNSFSYGEPGIPSGGPGGYCPNYYVSTG</sequence>
<protein>
    <submittedName>
        <fullName evidence="2">Uncharacterized protein</fullName>
    </submittedName>
</protein>
<evidence type="ECO:0000313" key="2">
    <source>
        <dbReference type="EMBL" id="KAF9952058.1"/>
    </source>
</evidence>
<evidence type="ECO:0000313" key="3">
    <source>
        <dbReference type="Proteomes" id="UP000738359"/>
    </source>
</evidence>
<evidence type="ECO:0000256" key="1">
    <source>
        <dbReference type="SAM" id="SignalP"/>
    </source>
</evidence>
<reference evidence="2" key="1">
    <citation type="journal article" date="2020" name="Fungal Divers.">
        <title>Resolving the Mortierellaceae phylogeny through synthesis of multi-gene phylogenetics and phylogenomics.</title>
        <authorList>
            <person name="Vandepol N."/>
            <person name="Liber J."/>
            <person name="Desiro A."/>
            <person name="Na H."/>
            <person name="Kennedy M."/>
            <person name="Barry K."/>
            <person name="Grigoriev I.V."/>
            <person name="Miller A.N."/>
            <person name="O'Donnell K."/>
            <person name="Stajich J.E."/>
            <person name="Bonito G."/>
        </authorList>
    </citation>
    <scope>NUCLEOTIDE SEQUENCE</scope>
    <source>
        <strain evidence="2">CK1249</strain>
    </source>
</reference>
<feature type="chain" id="PRO_5040498772" evidence="1">
    <location>
        <begin position="19"/>
        <end position="117"/>
    </location>
</feature>
<dbReference type="AlphaFoldDB" id="A0A9P6IXA7"/>
<gene>
    <name evidence="2" type="ORF">BGZ70_000750</name>
</gene>
<feature type="signal peptide" evidence="1">
    <location>
        <begin position="1"/>
        <end position="18"/>
    </location>
</feature>
<organism evidence="2 3">
    <name type="scientific">Mortierella alpina</name>
    <name type="common">Oleaginous fungus</name>
    <name type="synonym">Mortierella renispora</name>
    <dbReference type="NCBI Taxonomy" id="64518"/>
    <lineage>
        <taxon>Eukaryota</taxon>
        <taxon>Fungi</taxon>
        <taxon>Fungi incertae sedis</taxon>
        <taxon>Mucoromycota</taxon>
        <taxon>Mortierellomycotina</taxon>
        <taxon>Mortierellomycetes</taxon>
        <taxon>Mortierellales</taxon>
        <taxon>Mortierellaceae</taxon>
        <taxon>Mortierella</taxon>
    </lineage>
</organism>